<comment type="caution">
    <text evidence="2">The sequence shown here is derived from an EMBL/GenBank/DDBJ whole genome shotgun (WGS) entry which is preliminary data.</text>
</comment>
<sequence>MRMANLPASRADFIIAIICALPVEATAVWPLFEVIYSGYQHRNLLKVPDDDNTYTLGRIGEYDVILAHMPCPGKKTASAVAVHLKRTYTGIKLAFLLGVCGAVPLAQNIHHPPGSGADIFLGDVIVSHGVVEYDFGTRSPGGFVRKDTLTFSQGRAGQGIRSIIAMMKASQEKLEKNLSRHLALIQEKQDATYPGLDKDILWQSTYEHCLMGCQCSLNVADIDHSVVSRCRTPDVKTPLPRLHFGIIASGDTVVKSATYHDQVAARDGVIGYEMELTGVWDSLPCILIKGVADYADSHKSKDWQEYAAASSAACMRALLDLTPIPFKSTESGPSEGKQS</sequence>
<dbReference type="InterPro" id="IPR000845">
    <property type="entry name" value="Nucleoside_phosphorylase_d"/>
</dbReference>
<proteinExistence type="predicted"/>
<dbReference type="Pfam" id="PF01048">
    <property type="entry name" value="PNP_UDP_1"/>
    <property type="match status" value="1"/>
</dbReference>
<accession>A0ABR4HKT5</accession>
<dbReference type="PANTHER" id="PTHR46082">
    <property type="entry name" value="ATP/GTP-BINDING PROTEIN-RELATED"/>
    <property type="match status" value="1"/>
</dbReference>
<dbReference type="InterPro" id="IPR035994">
    <property type="entry name" value="Nucleoside_phosphorylase_sf"/>
</dbReference>
<reference evidence="2 3" key="1">
    <citation type="submission" date="2024-07" db="EMBL/GenBank/DDBJ databases">
        <title>Section-level genome sequencing and comparative genomics of Aspergillus sections Usti and Cavernicolus.</title>
        <authorList>
            <consortium name="Lawrence Berkeley National Laboratory"/>
            <person name="Nybo J.L."/>
            <person name="Vesth T.C."/>
            <person name="Theobald S."/>
            <person name="Frisvad J.C."/>
            <person name="Larsen T.O."/>
            <person name="Kjaerboelling I."/>
            <person name="Rothschild-Mancinelli K."/>
            <person name="Lyhne E.K."/>
            <person name="Kogle M.E."/>
            <person name="Barry K."/>
            <person name="Clum A."/>
            <person name="Na H."/>
            <person name="Ledsgaard L."/>
            <person name="Lin J."/>
            <person name="Lipzen A."/>
            <person name="Kuo A."/>
            <person name="Riley R."/>
            <person name="Mondo S."/>
            <person name="Labutti K."/>
            <person name="Haridas S."/>
            <person name="Pangalinan J."/>
            <person name="Salamov A.A."/>
            <person name="Simmons B.A."/>
            <person name="Magnuson J.K."/>
            <person name="Chen J."/>
            <person name="Drula E."/>
            <person name="Henrissat B."/>
            <person name="Wiebenga A."/>
            <person name="Lubbers R.J."/>
            <person name="Gomes A.C."/>
            <person name="Makela M.R."/>
            <person name="Stajich J."/>
            <person name="Grigoriev I.V."/>
            <person name="Mortensen U.H."/>
            <person name="De Vries R.P."/>
            <person name="Baker S.E."/>
            <person name="Andersen M.R."/>
        </authorList>
    </citation>
    <scope>NUCLEOTIDE SEQUENCE [LARGE SCALE GENOMIC DNA]</scope>
    <source>
        <strain evidence="2 3">CBS 588.65</strain>
    </source>
</reference>
<dbReference type="InterPro" id="IPR053137">
    <property type="entry name" value="NLR-like"/>
</dbReference>
<name>A0ABR4HKT5_9EURO</name>
<feature type="domain" description="Nucleoside phosphorylase" evidence="1">
    <location>
        <begin position="15"/>
        <end position="311"/>
    </location>
</feature>
<dbReference type="PANTHER" id="PTHR46082:SF6">
    <property type="entry name" value="AAA+ ATPASE DOMAIN-CONTAINING PROTEIN-RELATED"/>
    <property type="match status" value="1"/>
</dbReference>
<evidence type="ECO:0000259" key="1">
    <source>
        <dbReference type="Pfam" id="PF01048"/>
    </source>
</evidence>
<keyword evidence="3" id="KW-1185">Reference proteome</keyword>
<dbReference type="SUPFAM" id="SSF53167">
    <property type="entry name" value="Purine and uridine phosphorylases"/>
    <property type="match status" value="1"/>
</dbReference>
<dbReference type="Gene3D" id="3.40.50.1580">
    <property type="entry name" value="Nucleoside phosphorylase domain"/>
    <property type="match status" value="1"/>
</dbReference>
<dbReference type="EMBL" id="JBFXLT010000024">
    <property type="protein sequence ID" value="KAL2816096.1"/>
    <property type="molecule type" value="Genomic_DNA"/>
</dbReference>
<evidence type="ECO:0000313" key="2">
    <source>
        <dbReference type="EMBL" id="KAL2816096.1"/>
    </source>
</evidence>
<gene>
    <name evidence="2" type="ORF">BJX63DRAFT_441813</name>
</gene>
<organism evidence="2 3">
    <name type="scientific">Aspergillus granulosus</name>
    <dbReference type="NCBI Taxonomy" id="176169"/>
    <lineage>
        <taxon>Eukaryota</taxon>
        <taxon>Fungi</taxon>
        <taxon>Dikarya</taxon>
        <taxon>Ascomycota</taxon>
        <taxon>Pezizomycotina</taxon>
        <taxon>Eurotiomycetes</taxon>
        <taxon>Eurotiomycetidae</taxon>
        <taxon>Eurotiales</taxon>
        <taxon>Aspergillaceae</taxon>
        <taxon>Aspergillus</taxon>
        <taxon>Aspergillus subgen. Nidulantes</taxon>
    </lineage>
</organism>
<evidence type="ECO:0000313" key="3">
    <source>
        <dbReference type="Proteomes" id="UP001610334"/>
    </source>
</evidence>
<dbReference type="Proteomes" id="UP001610334">
    <property type="component" value="Unassembled WGS sequence"/>
</dbReference>
<protein>
    <submittedName>
        <fullName evidence="2">Nucleoside phosphorylase domain-containing protein</fullName>
    </submittedName>
</protein>